<organism evidence="1 2">
    <name type="scientific">Vandammella animalimorsus</name>
    <dbReference type="NCBI Taxonomy" id="2029117"/>
    <lineage>
        <taxon>Bacteria</taxon>
        <taxon>Pseudomonadati</taxon>
        <taxon>Pseudomonadota</taxon>
        <taxon>Betaproteobacteria</taxon>
        <taxon>Burkholderiales</taxon>
        <taxon>Comamonadaceae</taxon>
        <taxon>Vandammella</taxon>
    </lineage>
</organism>
<dbReference type="OrthoDB" id="6388191at2"/>
<dbReference type="Proteomes" id="UP000275180">
    <property type="component" value="Unassembled WGS sequence"/>
</dbReference>
<dbReference type="Pfam" id="PF03864">
    <property type="entry name" value="Phage_cap_E"/>
    <property type="match status" value="1"/>
</dbReference>
<dbReference type="InterPro" id="IPR005564">
    <property type="entry name" value="Major_capsid_GpE"/>
</dbReference>
<protein>
    <submittedName>
        <fullName evidence="1">Major capsid protein</fullName>
    </submittedName>
</protein>
<evidence type="ECO:0000313" key="1">
    <source>
        <dbReference type="EMBL" id="RMX18061.1"/>
    </source>
</evidence>
<accession>A0A3M6RTH0</accession>
<proteinExistence type="predicted"/>
<gene>
    <name evidence="1" type="ORF">EBQ34_03085</name>
</gene>
<reference evidence="1 2" key="1">
    <citation type="submission" date="2018-10" db="EMBL/GenBank/DDBJ databases">
        <title>Comamonadaceae CDC group NO-1 genome sequencing and assembly.</title>
        <authorList>
            <person name="Bernier A.-M."/>
            <person name="Bernard K."/>
        </authorList>
    </citation>
    <scope>NUCLEOTIDE SEQUENCE [LARGE SCALE GENOMIC DNA]</scope>
    <source>
        <strain evidence="1 2">NML180582</strain>
    </source>
</reference>
<dbReference type="EMBL" id="RDQJ01000003">
    <property type="protein sequence ID" value="RMX18061.1"/>
    <property type="molecule type" value="Genomic_DNA"/>
</dbReference>
<comment type="caution">
    <text evidence="1">The sequence shown here is derived from an EMBL/GenBank/DDBJ whole genome shotgun (WGS) entry which is preliminary data.</text>
</comment>
<name>A0A3M6RTH0_9BURK</name>
<dbReference type="RefSeq" id="WP_122244152.1">
    <property type="nucleotide sequence ID" value="NZ_RDQJ01000003.1"/>
</dbReference>
<dbReference type="AlphaFoldDB" id="A0A3M6RTH0"/>
<evidence type="ECO:0000313" key="2">
    <source>
        <dbReference type="Proteomes" id="UP000275180"/>
    </source>
</evidence>
<sequence>MQNIFENPAFSMSALTAAINILPNNYDRLARMGLFVDRPQRFRSIIVEQQNGVLTLLPTMPVGSPGAVGVRGKRNVRSFHIPHIPHDDVVLPEEVQGIRAFGSETELQTVAGVLAQHLQTMRNKHAITLEHLRFGALKGLILDADGSVIYNLFTEFGITPKSFQWDIAAHNSGFNVGEACRELLRYIEENLQGERMSGVHVFVGKDFFEALVKHDDVVEAYKRYQDGLVLRSDMRSGFTFCGITFEEHRGKATAPDGGVRRFVEDDEGHAFPLGTMDTFATYYAPADFNETANTVALPLYAKQEPRKFDRGTDLHTQANPLPLCHRPQLLVKLEIA</sequence>